<dbReference type="Proteomes" id="UP000006694">
    <property type="component" value="Chromosome"/>
</dbReference>
<proteinExistence type="predicted"/>
<dbReference type="EMBL" id="CP000685">
    <property type="protein sequence ID" value="ABQ05690.1"/>
    <property type="molecule type" value="Genomic_DNA"/>
</dbReference>
<keyword evidence="1" id="KW-0732">Signal</keyword>
<protein>
    <submittedName>
        <fullName evidence="3">YD repeat protein</fullName>
    </submittedName>
</protein>
<dbReference type="AlphaFoldDB" id="A5FDH9"/>
<dbReference type="Gene3D" id="2.180.10.10">
    <property type="entry name" value="RHS repeat-associated core"/>
    <property type="match status" value="1"/>
</dbReference>
<evidence type="ECO:0000256" key="1">
    <source>
        <dbReference type="SAM" id="SignalP"/>
    </source>
</evidence>
<accession>A5FDH9</accession>
<feature type="chain" id="PRO_5011406488" evidence="1">
    <location>
        <begin position="27"/>
        <end position="1152"/>
    </location>
</feature>
<dbReference type="STRING" id="376686.Fjoh_2667"/>
<organism evidence="3 4">
    <name type="scientific">Flavobacterium johnsoniae (strain ATCC 17061 / DSM 2064 / JCM 8514 / BCRC 14874 / CCUG 350202 / NBRC 14942 / NCIMB 11054 / UW101)</name>
    <name type="common">Cytophaga johnsonae</name>
    <dbReference type="NCBI Taxonomy" id="376686"/>
    <lineage>
        <taxon>Bacteria</taxon>
        <taxon>Pseudomonadati</taxon>
        <taxon>Bacteroidota</taxon>
        <taxon>Flavobacteriia</taxon>
        <taxon>Flavobacteriales</taxon>
        <taxon>Flavobacteriaceae</taxon>
        <taxon>Flavobacterium</taxon>
    </lineage>
</organism>
<dbReference type="OrthoDB" id="9814627at2"/>
<evidence type="ECO:0000313" key="3">
    <source>
        <dbReference type="EMBL" id="ABQ06744.1"/>
    </source>
</evidence>
<dbReference type="GeneID" id="31766650"/>
<reference evidence="3" key="1">
    <citation type="submission" date="2007-04" db="EMBL/GenBank/DDBJ databases">
        <authorList>
            <consortium name="US DOE Joint Genome Institute"/>
            <person name="Copeland A."/>
            <person name="Lucas S."/>
            <person name="Lapidus A."/>
            <person name="Barry K."/>
            <person name="Detter J.C."/>
            <person name="Glavina del Rio T."/>
            <person name="Hammon N."/>
            <person name="Israni S."/>
            <person name="Pitluck S."/>
            <person name="Goltsman E."/>
            <person name="Singan V."/>
            <person name="Schmutz J."/>
            <person name="Larimer F."/>
            <person name="Land M."/>
            <person name="Hauser L."/>
            <person name="Kyrpides N."/>
            <person name="Mikhailova N."/>
            <person name="Xie G."/>
            <person name="McBride M."/>
            <person name="Richardson P."/>
        </authorList>
    </citation>
    <scope>NUCLEOTIDE SEQUENCE</scope>
    <source>
        <strain evidence="3">UW101</strain>
    </source>
</reference>
<name>A5FDH9_FLAJ1</name>
<keyword evidence="4" id="KW-1185">Reference proteome</keyword>
<dbReference type="KEGG" id="fjo:Fjoh_3730"/>
<evidence type="ECO:0000313" key="4">
    <source>
        <dbReference type="Proteomes" id="UP000006694"/>
    </source>
</evidence>
<dbReference type="InterPro" id="IPR006530">
    <property type="entry name" value="YD"/>
</dbReference>
<evidence type="ECO:0000313" key="2">
    <source>
        <dbReference type="EMBL" id="ABQ05690.1"/>
    </source>
</evidence>
<reference evidence="3 4" key="2">
    <citation type="journal article" date="2009" name="Appl. Environ. Microbiol.">
        <title>Novel features of the polysaccharide-digesting gliding bacterium Flavobacterium johnsoniae as revealed by genome sequence analysis.</title>
        <authorList>
            <person name="McBride M.J."/>
            <person name="Xie G."/>
            <person name="Martens E.C."/>
            <person name="Lapidus A."/>
            <person name="Henrissat B."/>
            <person name="Rhodes R.G."/>
            <person name="Goltsman E."/>
            <person name="Wang W."/>
            <person name="Xu J."/>
            <person name="Hunnicutt D.W."/>
            <person name="Staroscik A.M."/>
            <person name="Hoover T.R."/>
            <person name="Cheng Y.Q."/>
            <person name="Stein J.L."/>
        </authorList>
    </citation>
    <scope>NUCLEOTIDE SEQUENCE [LARGE SCALE GENOMIC DNA]</scope>
    <source>
        <strain evidence="4">ATCC 17061 / DSM 2064 / JCM 8514 / BCRC 14874 / CCUG 350202 / NBRC 14942 / NCIMB 11054 / UW101</strain>
        <strain evidence="3">UW101</strain>
    </source>
</reference>
<gene>
    <name evidence="2" type="ordered locus">Fjoh_2667</name>
    <name evidence="3" type="ordered locus">Fjoh_3730</name>
</gene>
<dbReference type="InterPro" id="IPR031325">
    <property type="entry name" value="RHS_repeat"/>
</dbReference>
<dbReference type="Pfam" id="PF05593">
    <property type="entry name" value="RHS_repeat"/>
    <property type="match status" value="1"/>
</dbReference>
<dbReference type="EMBL" id="CP000685">
    <property type="protein sequence ID" value="ABQ06744.1"/>
    <property type="molecule type" value="Genomic_DNA"/>
</dbReference>
<dbReference type="eggNOG" id="COG3209">
    <property type="taxonomic scope" value="Bacteria"/>
</dbReference>
<sequence length="1152" mass="129697">MFKINYNLKGLISIFLFMLMSTLTYGQTENDPSKFVPNIIPPSPTAYGLGTYGNTPVGLFTGSQNINIPIYTYKTANLEVPVSMFYSSNGVKVDEISSNIGQSWNLSFGGVITRIVRDKPDEERGEYPIPISMTEEMGRYSPQALEFYQYIGENDVDTEADLFSFNFGKYSGKFVFDNDGGIVLMPAQDFQINCTVSSDGFDFVITTPDGVKYFFNDKEITSQRVVGSGHSIPITTISSWYLSKIVHPKGDVIQFFYNSEVSNYITSKSQTFRMLSPRIQYDQGGSLENFSPSLSSVCDHTITLNGKSIKSIKSTNPEYGEISFTYLSSASADVTSGNRKIEKIIVKDKTAKEIENVGFTYTTTTNKRVFLDKIQFKDINQNYQFEYEDRNNLPQRLSYSQDHWGYFNGKSNLNLVPKGITLYEFSNVNYNGADKEPDSDYAVKGLLKKITYPTKGYTIFDYEANTYYGTKLVYPPKTYKSLNVVTTEQTYSAVKTTSFINPTPQDISLVGGVSFNCLDANLNVGKNQAYISVYDNTTNKYIPLKRSDNESVVSNGNMYTIRPNTEPEAKNLFFTAELNHEYKLTLEADFTCTSSTLNFNYYPTPPVELASNIKTGGIRVAQTLDYSLNKPEPVVKKFLYAKKDDLSKSSGNKGQDPYYIDRFRVDRIMESPVAGIYGVVTSKTLVNLSSSSLVSLFDTGNSNVFYQYVTISYGNNFLNGGEEHEFIVHRDAPDGFVFGNYEVRNAPLSNLGWDNGLLKKIDYFNKELKTIKETINIYEERYEFRKEVRSFSSRKNYEKIASASVNYVCTQADLSKRTKYISCVAVHKHVYSDNLVDNLIKGKSYYTCIAPGNDNKTTFIEHPCYGVQLPKTISNLENIDNLSIVSYKNIGFWYYLKSSQDITYDVSGSNPICNTAIYNYNGINHVQLSSQTKTNSKKETITTKYFNAKDAEMSGKPFAAELAEKNILSPLNTQTFTGNNKLSEQLITYNNLLLPNAVYSAKFPNANSNITGIGNLEKKIVFNQYDDRGNILQYTLDGGVPTAIIWGYNKTQPIAKIENASYSDVQNYVSNLQTKSDTGTEIDLLSNLNSLRNALSNAMVTTYTYLPMIGISTVTDPKGNTTTYSYDEFNRLKTIKDAQGHVVSENRYHFKN</sequence>
<dbReference type="RefSeq" id="WP_012024729.1">
    <property type="nucleotide sequence ID" value="NC_009441.1"/>
</dbReference>
<dbReference type="KEGG" id="fjo:Fjoh_2667"/>
<feature type="signal peptide" evidence="1">
    <location>
        <begin position="1"/>
        <end position="26"/>
    </location>
</feature>
<dbReference type="NCBIfam" id="TIGR01643">
    <property type="entry name" value="YD_repeat_2x"/>
    <property type="match status" value="1"/>
</dbReference>
<dbReference type="HOGENOM" id="CLU_006833_0_0_10"/>